<dbReference type="Gene3D" id="3.30.379.10">
    <property type="entry name" value="Chitobiase/beta-hexosaminidase domain 2-like"/>
    <property type="match status" value="1"/>
</dbReference>
<keyword evidence="1" id="KW-0378">Hydrolase</keyword>
<dbReference type="Gene3D" id="3.20.20.80">
    <property type="entry name" value="Glycosidases"/>
    <property type="match status" value="1"/>
</dbReference>
<dbReference type="GO" id="GO:0005975">
    <property type="term" value="P:carbohydrate metabolic process"/>
    <property type="evidence" value="ECO:0007669"/>
    <property type="project" value="UniProtKB-ARBA"/>
</dbReference>
<dbReference type="PANTHER" id="PTHR12872:SF1">
    <property type="entry name" value="ALPHA-N-ACETYLGLUCOSAMINIDASE"/>
    <property type="match status" value="1"/>
</dbReference>
<reference evidence="6 7" key="1">
    <citation type="submission" date="2016-12" db="EMBL/GenBank/DDBJ databases">
        <authorList>
            <person name="Song W.-J."/>
            <person name="Kurnit D.M."/>
        </authorList>
    </citation>
    <scope>NUCLEOTIDE SEQUENCE [LARGE SCALE GENOMIC DNA]</scope>
    <source>
        <strain evidence="6 7">HSG9</strain>
    </source>
</reference>
<keyword evidence="7" id="KW-1185">Reference proteome</keyword>
<evidence type="ECO:0000313" key="7">
    <source>
        <dbReference type="Proteomes" id="UP000191680"/>
    </source>
</evidence>
<dbReference type="EMBL" id="MTBC01000004">
    <property type="protein sequence ID" value="OQD43140.1"/>
    <property type="molecule type" value="Genomic_DNA"/>
</dbReference>
<evidence type="ECO:0000313" key="6">
    <source>
        <dbReference type="EMBL" id="OQD43140.1"/>
    </source>
</evidence>
<feature type="chain" id="PRO_5013184100" evidence="2">
    <location>
        <begin position="23"/>
        <end position="712"/>
    </location>
</feature>
<dbReference type="InterPro" id="IPR024240">
    <property type="entry name" value="NAGLU_N"/>
</dbReference>
<feature type="domain" description="Alpha-N-acetylglucosaminidase tim-barrel" evidence="3">
    <location>
        <begin position="126"/>
        <end position="462"/>
    </location>
</feature>
<dbReference type="GO" id="GO:0016787">
    <property type="term" value="F:hydrolase activity"/>
    <property type="evidence" value="ECO:0007669"/>
    <property type="project" value="UniProtKB-KW"/>
</dbReference>
<gene>
    <name evidence="6" type="ORF">BUL40_08620</name>
</gene>
<accession>A0A1V6LSH8</accession>
<feature type="signal peptide" evidence="2">
    <location>
        <begin position="1"/>
        <end position="22"/>
    </location>
</feature>
<dbReference type="InterPro" id="IPR024733">
    <property type="entry name" value="NAGLU_tim-barrel"/>
</dbReference>
<dbReference type="InterPro" id="IPR029018">
    <property type="entry name" value="Hex-like_dom2"/>
</dbReference>
<evidence type="ECO:0000259" key="5">
    <source>
        <dbReference type="Pfam" id="PF12972"/>
    </source>
</evidence>
<protein>
    <submittedName>
        <fullName evidence="6">Alpha-N-acetylglucosaminidase</fullName>
    </submittedName>
</protein>
<keyword evidence="2" id="KW-0732">Signal</keyword>
<dbReference type="Gene3D" id="1.20.120.670">
    <property type="entry name" value="N-acetyl-b-d-glucoasminidase"/>
    <property type="match status" value="1"/>
</dbReference>
<evidence type="ECO:0000259" key="3">
    <source>
        <dbReference type="Pfam" id="PF05089"/>
    </source>
</evidence>
<evidence type="ECO:0000256" key="2">
    <source>
        <dbReference type="SAM" id="SignalP"/>
    </source>
</evidence>
<dbReference type="Proteomes" id="UP000191680">
    <property type="component" value="Unassembled WGS sequence"/>
</dbReference>
<dbReference type="InterPro" id="IPR017853">
    <property type="entry name" value="GH"/>
</dbReference>
<evidence type="ECO:0000259" key="4">
    <source>
        <dbReference type="Pfam" id="PF12971"/>
    </source>
</evidence>
<evidence type="ECO:0000256" key="1">
    <source>
        <dbReference type="ARBA" id="ARBA00022801"/>
    </source>
</evidence>
<proteinExistence type="predicted"/>
<dbReference type="SUPFAM" id="SSF51445">
    <property type="entry name" value="(Trans)glycosidases"/>
    <property type="match status" value="1"/>
</dbReference>
<dbReference type="OrthoDB" id="179563at2"/>
<dbReference type="Pfam" id="PF05089">
    <property type="entry name" value="NAGLU"/>
    <property type="match status" value="1"/>
</dbReference>
<organism evidence="6 7">
    <name type="scientific">Croceivirga radicis</name>
    <dbReference type="NCBI Taxonomy" id="1929488"/>
    <lineage>
        <taxon>Bacteria</taxon>
        <taxon>Pseudomonadati</taxon>
        <taxon>Bacteroidota</taxon>
        <taxon>Flavobacteriia</taxon>
        <taxon>Flavobacteriales</taxon>
        <taxon>Flavobacteriaceae</taxon>
        <taxon>Croceivirga</taxon>
    </lineage>
</organism>
<dbReference type="Pfam" id="PF12972">
    <property type="entry name" value="NAGLU_C"/>
    <property type="match status" value="1"/>
</dbReference>
<dbReference type="AlphaFoldDB" id="A0A1V6LSH8"/>
<feature type="domain" description="Alpha-N-acetylglucosaminidase N-terminal" evidence="4">
    <location>
        <begin position="35"/>
        <end position="113"/>
    </location>
</feature>
<dbReference type="PANTHER" id="PTHR12872">
    <property type="entry name" value="ALPHA-N-ACETYLGLUCOSAMINIDASE"/>
    <property type="match status" value="1"/>
</dbReference>
<dbReference type="RefSeq" id="WP_080318917.1">
    <property type="nucleotide sequence ID" value="NZ_MTBC01000004.1"/>
</dbReference>
<name>A0A1V6LSH8_9FLAO</name>
<dbReference type="InterPro" id="IPR007781">
    <property type="entry name" value="NAGLU"/>
</dbReference>
<dbReference type="InterPro" id="IPR024732">
    <property type="entry name" value="NAGLU_C"/>
</dbReference>
<comment type="caution">
    <text evidence="6">The sequence shown here is derived from an EMBL/GenBank/DDBJ whole genome shotgun (WGS) entry which is preliminary data.</text>
</comment>
<feature type="domain" description="Alpha-N-acetylglucosaminidase C-terminal" evidence="5">
    <location>
        <begin position="470"/>
        <end position="707"/>
    </location>
</feature>
<dbReference type="Pfam" id="PF12971">
    <property type="entry name" value="NAGLU_N"/>
    <property type="match status" value="1"/>
</dbReference>
<sequence>MKNRTSNFTCLILIAITLLMNACTTKTKVPVSPEQDVLVQLLGKRANEFVLTLDTLSTTKGDYFEVDAKPKEVRIKASSKIALTYGAYYYLKQIGAAFNSWEGTALDLPAKWPQKKLRKQTPFEFRKYLNVVTYGYTTPWWDWERWNQEINWMALHGINMPTAMEGQEYIWQKLWKEYGVTQAELDKHFTGPAFLPWQRMGNINGHAGPIPQEWITKKAKLQKKILSKMRDLGMKPVVPAFSGYIPAALAEKFPNAKISELNGWSGGGFDSTYLLDPKDPLFKEIGKRFIELYNQEYGKAEYYLADSFNEVTPPVSTENKLDELAAYGQVIYETLNEAAPGATWVMQGWLFGHDADFWEKDAVIAFLSKVPNDKLIIQDFGNDRYKVWEKQDAFYGKQWTYGYVHNYGGSNPIYGDFDFYKEEINYLLEHDKSTKVLGYGVMPEGLHQNSMVYEYLYDLPWDSKIPVKDWLKTNVKARYGKDFTKETLTAWIKLDSAVYSTKYWTPRWWNDQAGAYLLFKQPSKEITAFKGHPTNLKLLEEANLLLEKNKENNPLIQEDFIAHKRHELSLKIDTLLQQATYAYINNDFEKGDSLQLQFHTLIDSTEQLLENSKLDRLDYWVQEATNYGDTPETKAFYNKNARLLINQWGGVGNLNNYASRAWKDQYQLLYKLRWDIFLGSLRANSELGGELNQERIEQNIKEWDELWLDYPH</sequence>